<comment type="caution">
    <text evidence="1">The sequence shown here is derived from an EMBL/GenBank/DDBJ whole genome shotgun (WGS) entry which is preliminary data.</text>
</comment>
<sequence length="171" mass="18933">MSQSIGETIREFLNTCFSPLRNFLSNCIETPRPEIPRPAVTRVPASEIPAVKNENNIVETLDVLKLNSTELPQHFDQVQEEHRKTIAGKEATSANYFLATTQHFLSIETLPIYRHLARFPVLYSALATQKDIGGFPAIGPLPTANSRCLLLSTDSKSIFGALPIGRHCSKS</sequence>
<dbReference type="Proteomes" id="UP001152747">
    <property type="component" value="Unassembled WGS sequence"/>
</dbReference>
<protein>
    <submittedName>
        <fullName evidence="1">Uncharacterized protein</fullName>
    </submittedName>
</protein>
<reference evidence="1" key="1">
    <citation type="submission" date="2022-11" db="EMBL/GenBank/DDBJ databases">
        <authorList>
            <person name="Kikuchi T."/>
        </authorList>
    </citation>
    <scope>NUCLEOTIDE SEQUENCE</scope>
    <source>
        <strain evidence="1">PS1010</strain>
    </source>
</reference>
<name>A0A9P1N8E2_9PELO</name>
<dbReference type="EMBL" id="CANHGI010000006">
    <property type="protein sequence ID" value="CAI5454931.1"/>
    <property type="molecule type" value="Genomic_DNA"/>
</dbReference>
<evidence type="ECO:0000313" key="2">
    <source>
        <dbReference type="Proteomes" id="UP001152747"/>
    </source>
</evidence>
<organism evidence="1 2">
    <name type="scientific">Caenorhabditis angaria</name>
    <dbReference type="NCBI Taxonomy" id="860376"/>
    <lineage>
        <taxon>Eukaryota</taxon>
        <taxon>Metazoa</taxon>
        <taxon>Ecdysozoa</taxon>
        <taxon>Nematoda</taxon>
        <taxon>Chromadorea</taxon>
        <taxon>Rhabditida</taxon>
        <taxon>Rhabditina</taxon>
        <taxon>Rhabditomorpha</taxon>
        <taxon>Rhabditoidea</taxon>
        <taxon>Rhabditidae</taxon>
        <taxon>Peloderinae</taxon>
        <taxon>Caenorhabditis</taxon>
    </lineage>
</organism>
<dbReference type="AlphaFoldDB" id="A0A9P1N8E2"/>
<keyword evidence="2" id="KW-1185">Reference proteome</keyword>
<accession>A0A9P1N8E2</accession>
<proteinExistence type="predicted"/>
<gene>
    <name evidence="1" type="ORF">CAMP_LOCUS17568</name>
</gene>
<evidence type="ECO:0000313" key="1">
    <source>
        <dbReference type="EMBL" id="CAI5454931.1"/>
    </source>
</evidence>